<reference evidence="2" key="1">
    <citation type="submission" date="2022-11" db="EMBL/GenBank/DDBJ databases">
        <title>Genome Sequence of Cubamyces cubensis.</title>
        <authorList>
            <person name="Buettner E."/>
        </authorList>
    </citation>
    <scope>NUCLEOTIDE SEQUENCE</scope>
    <source>
        <strain evidence="2">MPL-01</strain>
    </source>
</reference>
<feature type="compositionally biased region" description="Low complexity" evidence="1">
    <location>
        <begin position="86"/>
        <end position="97"/>
    </location>
</feature>
<feature type="compositionally biased region" description="Basic and acidic residues" evidence="1">
    <location>
        <begin position="26"/>
        <end position="41"/>
    </location>
</feature>
<feature type="compositionally biased region" description="Low complexity" evidence="1">
    <location>
        <begin position="49"/>
        <end position="67"/>
    </location>
</feature>
<keyword evidence="3" id="KW-1185">Reference proteome</keyword>
<sequence length="387" mass="41555">MSTYYVPRRSHSSSRTTSSPILDPNLIEREHVEDAPLRELPETSIYIFPSPASTPSSPGASVTSAPTDFDFSCPSDSRSTSRACNGSPGSRRGSTSGIAYTPSDISFRYEGVATPSEDTTDIEVELWDAASDPVAEISGSDESWALEGEVVRVGLADFEPSIGPDPGSHNARRFPLSSPYYFDTPGVPHRSHARYRRRSRTGSRVRTISTASSLIPTSAQGAVPHPRVHIPLLSFFSSILGIDLDDPALRLLTHTDPGDAESVLFPGQSSTRLLSLGEEDHSERRQSLDSEDGSESDASLPDGTEAHHEGADVHGLPKLLLAAIADQSSIALGSLRAGLAVQVPTAPEALLPLPRMSDLLDIWRKVGQVCTRSGQAWKELWDSSATT</sequence>
<gene>
    <name evidence="2" type="ORF">ONZ51_g10857</name>
</gene>
<feature type="compositionally biased region" description="Basic and acidic residues" evidence="1">
    <location>
        <begin position="278"/>
        <end position="288"/>
    </location>
</feature>
<evidence type="ECO:0000256" key="1">
    <source>
        <dbReference type="SAM" id="MobiDB-lite"/>
    </source>
</evidence>
<evidence type="ECO:0000313" key="2">
    <source>
        <dbReference type="EMBL" id="KAJ8462514.1"/>
    </source>
</evidence>
<feature type="compositionally biased region" description="Polar residues" evidence="1">
    <location>
        <begin position="74"/>
        <end position="84"/>
    </location>
</feature>
<feature type="region of interest" description="Disordered" evidence="1">
    <location>
        <begin position="276"/>
        <end position="311"/>
    </location>
</feature>
<name>A0AAD7X6A4_9APHY</name>
<dbReference type="EMBL" id="JAPEVG010000460">
    <property type="protein sequence ID" value="KAJ8462514.1"/>
    <property type="molecule type" value="Genomic_DNA"/>
</dbReference>
<proteinExistence type="predicted"/>
<dbReference type="AlphaFoldDB" id="A0AAD7X6A4"/>
<evidence type="ECO:0000313" key="3">
    <source>
        <dbReference type="Proteomes" id="UP001215151"/>
    </source>
</evidence>
<accession>A0AAD7X6A4</accession>
<feature type="region of interest" description="Disordered" evidence="1">
    <location>
        <begin position="1"/>
        <end position="100"/>
    </location>
</feature>
<protein>
    <submittedName>
        <fullName evidence="2">Uncharacterized protein</fullName>
    </submittedName>
</protein>
<organism evidence="2 3">
    <name type="scientific">Trametes cubensis</name>
    <dbReference type="NCBI Taxonomy" id="1111947"/>
    <lineage>
        <taxon>Eukaryota</taxon>
        <taxon>Fungi</taxon>
        <taxon>Dikarya</taxon>
        <taxon>Basidiomycota</taxon>
        <taxon>Agaricomycotina</taxon>
        <taxon>Agaricomycetes</taxon>
        <taxon>Polyporales</taxon>
        <taxon>Polyporaceae</taxon>
        <taxon>Trametes</taxon>
    </lineage>
</organism>
<comment type="caution">
    <text evidence="2">The sequence shown here is derived from an EMBL/GenBank/DDBJ whole genome shotgun (WGS) entry which is preliminary data.</text>
</comment>
<dbReference type="Proteomes" id="UP001215151">
    <property type="component" value="Unassembled WGS sequence"/>
</dbReference>